<evidence type="ECO:0000313" key="1">
    <source>
        <dbReference type="EMBL" id="RDX88288.1"/>
    </source>
</evidence>
<name>A0A371GCJ4_MUCPR</name>
<dbReference type="Proteomes" id="UP000257109">
    <property type="component" value="Unassembled WGS sequence"/>
</dbReference>
<keyword evidence="2" id="KW-1185">Reference proteome</keyword>
<gene>
    <name evidence="1" type="ORF">CR513_30139</name>
</gene>
<dbReference type="AlphaFoldDB" id="A0A371GCJ4"/>
<protein>
    <submittedName>
        <fullName evidence="1">Uncharacterized protein</fullName>
    </submittedName>
</protein>
<accession>A0A371GCJ4</accession>
<dbReference type="EMBL" id="QJKJ01005986">
    <property type="protein sequence ID" value="RDX88288.1"/>
    <property type="molecule type" value="Genomic_DNA"/>
</dbReference>
<dbReference type="OrthoDB" id="1424208at2759"/>
<evidence type="ECO:0000313" key="2">
    <source>
        <dbReference type="Proteomes" id="UP000257109"/>
    </source>
</evidence>
<organism evidence="1 2">
    <name type="scientific">Mucuna pruriens</name>
    <name type="common">Velvet bean</name>
    <name type="synonym">Dolichos pruriens</name>
    <dbReference type="NCBI Taxonomy" id="157652"/>
    <lineage>
        <taxon>Eukaryota</taxon>
        <taxon>Viridiplantae</taxon>
        <taxon>Streptophyta</taxon>
        <taxon>Embryophyta</taxon>
        <taxon>Tracheophyta</taxon>
        <taxon>Spermatophyta</taxon>
        <taxon>Magnoliopsida</taxon>
        <taxon>eudicotyledons</taxon>
        <taxon>Gunneridae</taxon>
        <taxon>Pentapetalae</taxon>
        <taxon>rosids</taxon>
        <taxon>fabids</taxon>
        <taxon>Fabales</taxon>
        <taxon>Fabaceae</taxon>
        <taxon>Papilionoideae</taxon>
        <taxon>50 kb inversion clade</taxon>
        <taxon>NPAAA clade</taxon>
        <taxon>indigoferoid/millettioid clade</taxon>
        <taxon>Phaseoleae</taxon>
        <taxon>Mucuna</taxon>
    </lineage>
</organism>
<comment type="caution">
    <text evidence="1">The sequence shown here is derived from an EMBL/GenBank/DDBJ whole genome shotgun (WGS) entry which is preliminary data.</text>
</comment>
<feature type="non-terminal residue" evidence="1">
    <location>
        <position position="1"/>
    </location>
</feature>
<proteinExistence type="predicted"/>
<reference evidence="1" key="1">
    <citation type="submission" date="2018-05" db="EMBL/GenBank/DDBJ databases">
        <title>Draft genome of Mucuna pruriens seed.</title>
        <authorList>
            <person name="Nnadi N.E."/>
            <person name="Vos R."/>
            <person name="Hasami M.H."/>
            <person name="Devisetty U.K."/>
            <person name="Aguiy J.C."/>
        </authorList>
    </citation>
    <scope>NUCLEOTIDE SEQUENCE [LARGE SCALE GENOMIC DNA]</scope>
    <source>
        <strain evidence="1">JCA_2017</strain>
    </source>
</reference>
<sequence length="333" mass="37852">MQHMEGGLKRSPKQSILHYRRLASNNNYFPKRKSNALTKQIESLIQHLPSPSPTDEQCETTGHAEKDCRMDNFFTKVGGGTQTSLGEDNTKVKFGISIDLHPCNIKTKGQKQEERKRSLQDTMTSFMTKTDERLKVMEAHISTLATLMTQRVYGPPPPLQIEPTPKEEIKVITLRSGKVKRVSTNREEGGPTKEAIANVVNKGKKVATLDQVNVSFPQRLKDEKKDKKFTRFLEIFRKLHINIPFIELAHRTITHPHDIEKDIPVKMGKAIIDVEKGELILRLGNEEVKFTVFSSDKIFSPLVSCNCVQAFDNSKGTISSNYKRKSYFETQIP</sequence>